<keyword evidence="1" id="KW-0472">Membrane</keyword>
<keyword evidence="1" id="KW-1133">Transmembrane helix</keyword>
<name>A0ABV2N2K0_9HYPH</name>
<evidence type="ECO:0000313" key="3">
    <source>
        <dbReference type="Proteomes" id="UP001549076"/>
    </source>
</evidence>
<reference evidence="2 3" key="1">
    <citation type="submission" date="2024-06" db="EMBL/GenBank/DDBJ databases">
        <title>Genomic Encyclopedia of Type Strains, Phase IV (KMG-IV): sequencing the most valuable type-strain genomes for metagenomic binning, comparative biology and taxonomic classification.</title>
        <authorList>
            <person name="Goeker M."/>
        </authorList>
    </citation>
    <scope>NUCLEOTIDE SEQUENCE [LARGE SCALE GENOMIC DNA]</scope>
    <source>
        <strain evidence="2 3">DSM 27865</strain>
    </source>
</reference>
<dbReference type="Proteomes" id="UP001549076">
    <property type="component" value="Unassembled WGS sequence"/>
</dbReference>
<accession>A0ABV2N2K0</accession>
<sequence>MTRPTVSRTGPHYIALGLATLCMAAVLAGGVAHSMATAKETGADKMLSVTAAQQLFSDAPDGVDPMVTGPVSAAFEKRQREAGCAEAVWPNVPLSCYPG</sequence>
<organism evidence="2 3">
    <name type="scientific">Aquamicrobium terrae</name>
    <dbReference type="NCBI Taxonomy" id="1324945"/>
    <lineage>
        <taxon>Bacteria</taxon>
        <taxon>Pseudomonadati</taxon>
        <taxon>Pseudomonadota</taxon>
        <taxon>Alphaproteobacteria</taxon>
        <taxon>Hyphomicrobiales</taxon>
        <taxon>Phyllobacteriaceae</taxon>
        <taxon>Aquamicrobium</taxon>
    </lineage>
</organism>
<proteinExistence type="predicted"/>
<keyword evidence="1" id="KW-0812">Transmembrane</keyword>
<dbReference type="EMBL" id="JBEPML010000013">
    <property type="protein sequence ID" value="MET3793284.1"/>
    <property type="molecule type" value="Genomic_DNA"/>
</dbReference>
<feature type="transmembrane region" description="Helical" evidence="1">
    <location>
        <begin position="12"/>
        <end position="32"/>
    </location>
</feature>
<protein>
    <submittedName>
        <fullName evidence="2">Uncharacterized protein</fullName>
    </submittedName>
</protein>
<evidence type="ECO:0000313" key="2">
    <source>
        <dbReference type="EMBL" id="MET3793284.1"/>
    </source>
</evidence>
<comment type="caution">
    <text evidence="2">The sequence shown here is derived from an EMBL/GenBank/DDBJ whole genome shotgun (WGS) entry which is preliminary data.</text>
</comment>
<dbReference type="RefSeq" id="WP_354197071.1">
    <property type="nucleotide sequence ID" value="NZ_JBEPML010000013.1"/>
</dbReference>
<gene>
    <name evidence="2" type="ORF">ABID37_003508</name>
</gene>
<evidence type="ECO:0000256" key="1">
    <source>
        <dbReference type="SAM" id="Phobius"/>
    </source>
</evidence>
<keyword evidence="3" id="KW-1185">Reference proteome</keyword>